<reference evidence="2" key="1">
    <citation type="submission" date="2020-04" db="EMBL/GenBank/DDBJ databases">
        <title>Hybrid Assembly of Korean Phytophthora infestans isolates.</title>
        <authorList>
            <person name="Prokchorchik M."/>
            <person name="Lee Y."/>
            <person name="Seo J."/>
            <person name="Cho J.-H."/>
            <person name="Park Y.-E."/>
            <person name="Jang D.-C."/>
            <person name="Im J.-S."/>
            <person name="Choi J.-G."/>
            <person name="Park H.-J."/>
            <person name="Lee G.-B."/>
            <person name="Lee Y.-G."/>
            <person name="Hong S.-Y."/>
            <person name="Cho K."/>
            <person name="Sohn K.H."/>
        </authorList>
    </citation>
    <scope>NUCLEOTIDE SEQUENCE</scope>
    <source>
        <strain evidence="2">KR_1_A1</strain>
    </source>
</reference>
<protein>
    <submittedName>
        <fullName evidence="2">Queuine tRNA-ribosyltransferase domain-containing protein</fullName>
    </submittedName>
</protein>
<dbReference type="Proteomes" id="UP000602510">
    <property type="component" value="Unassembled WGS sequence"/>
</dbReference>
<dbReference type="Gene3D" id="3.20.20.105">
    <property type="entry name" value="Queuine tRNA-ribosyltransferase-like"/>
    <property type="match status" value="1"/>
</dbReference>
<dbReference type="InterPro" id="IPR050852">
    <property type="entry name" value="Queuine_tRNA-ribosyltrfase"/>
</dbReference>
<name>A0A833WLU5_PHYIN</name>
<dbReference type="SUPFAM" id="SSF51713">
    <property type="entry name" value="tRNA-guanine transglycosylase"/>
    <property type="match status" value="1"/>
</dbReference>
<dbReference type="GO" id="GO:0006400">
    <property type="term" value="P:tRNA modification"/>
    <property type="evidence" value="ECO:0007669"/>
    <property type="project" value="InterPro"/>
</dbReference>
<dbReference type="GO" id="GO:0016740">
    <property type="term" value="F:transferase activity"/>
    <property type="evidence" value="ECO:0007669"/>
    <property type="project" value="UniProtKB-KW"/>
</dbReference>
<dbReference type="InterPro" id="IPR002616">
    <property type="entry name" value="tRNA_ribo_trans-like"/>
</dbReference>
<evidence type="ECO:0000313" key="2">
    <source>
        <dbReference type="EMBL" id="KAF4045513.1"/>
    </source>
</evidence>
<comment type="caution">
    <text evidence="2">The sequence shown here is derived from an EMBL/GenBank/DDBJ whole genome shotgun (WGS) entry which is preliminary data.</text>
</comment>
<accession>A0A833WLU5</accession>
<keyword evidence="2" id="KW-0808">Transferase</keyword>
<proteinExistence type="predicted"/>
<dbReference type="Pfam" id="PF01702">
    <property type="entry name" value="TGT"/>
    <property type="match status" value="1"/>
</dbReference>
<sequence>MAGCNCFACQRYARASIHHLLNVREMLEDILLYLHNLQHYFRFFREIRTCIRTDRFAAYHAEFSTKYDEKASTAPPLIIPATIEERKRKVYAKKELTKENMV</sequence>
<dbReference type="PANTHER" id="PTHR46064:SF1">
    <property type="entry name" value="QUEUINE TRNA-RIBOSYLTRANSFERASE ACCESSORY SUBUNIT 2"/>
    <property type="match status" value="1"/>
</dbReference>
<dbReference type="InterPro" id="IPR036511">
    <property type="entry name" value="TGT-like_sf"/>
</dbReference>
<feature type="domain" description="tRNA-guanine(15) transglycosylase-like" evidence="1">
    <location>
        <begin position="2"/>
        <end position="68"/>
    </location>
</feature>
<organism evidence="2 3">
    <name type="scientific">Phytophthora infestans</name>
    <name type="common">Potato late blight agent</name>
    <name type="synonym">Botrytis infestans</name>
    <dbReference type="NCBI Taxonomy" id="4787"/>
    <lineage>
        <taxon>Eukaryota</taxon>
        <taxon>Sar</taxon>
        <taxon>Stramenopiles</taxon>
        <taxon>Oomycota</taxon>
        <taxon>Peronosporomycetes</taxon>
        <taxon>Peronosporales</taxon>
        <taxon>Peronosporaceae</taxon>
        <taxon>Phytophthora</taxon>
    </lineage>
</organism>
<evidence type="ECO:0000313" key="3">
    <source>
        <dbReference type="Proteomes" id="UP000602510"/>
    </source>
</evidence>
<keyword evidence="3" id="KW-1185">Reference proteome</keyword>
<evidence type="ECO:0000259" key="1">
    <source>
        <dbReference type="Pfam" id="PF01702"/>
    </source>
</evidence>
<dbReference type="NCBIfam" id="TIGR00449">
    <property type="entry name" value="tgt_general"/>
    <property type="match status" value="1"/>
</dbReference>
<dbReference type="PANTHER" id="PTHR46064">
    <property type="entry name" value="QUEUINE TRNA-RIBOSYLTRANSFERASE ACCESSORY SUBUNIT 2"/>
    <property type="match status" value="1"/>
</dbReference>
<gene>
    <name evidence="2" type="ORF">GN244_ATG01958</name>
</gene>
<dbReference type="AlphaFoldDB" id="A0A833WLU5"/>
<dbReference type="EMBL" id="WSZM01000043">
    <property type="protein sequence ID" value="KAF4045513.1"/>
    <property type="molecule type" value="Genomic_DNA"/>
</dbReference>